<proteinExistence type="inferred from homology"/>
<dbReference type="GO" id="GO:0004497">
    <property type="term" value="F:monooxygenase activity"/>
    <property type="evidence" value="ECO:0007669"/>
    <property type="project" value="UniProtKB-KW"/>
</dbReference>
<dbReference type="InterPro" id="IPR002938">
    <property type="entry name" value="FAD-bd"/>
</dbReference>
<keyword evidence="3" id="KW-0274">FAD</keyword>
<keyword evidence="8" id="KW-1185">Reference proteome</keyword>
<protein>
    <submittedName>
        <fullName evidence="7">Salicylate hydroxylase protein</fullName>
    </submittedName>
</protein>
<dbReference type="SUPFAM" id="SSF51905">
    <property type="entry name" value="FAD/NAD(P)-binding domain"/>
    <property type="match status" value="1"/>
</dbReference>
<reference evidence="7 8" key="1">
    <citation type="submission" date="2019-04" db="EMBL/GenBank/DDBJ databases">
        <title>High contiguity whole genome sequence and gene annotation resource for two Venturia nashicola isolates.</title>
        <authorList>
            <person name="Prokchorchik M."/>
            <person name="Won K."/>
            <person name="Lee Y."/>
            <person name="Choi E.D."/>
            <person name="Segonzac C."/>
            <person name="Sohn K.H."/>
        </authorList>
    </citation>
    <scope>NUCLEOTIDE SEQUENCE [LARGE SCALE GENOMIC DNA]</scope>
    <source>
        <strain evidence="7 8">PRI2</strain>
    </source>
</reference>
<dbReference type="STRING" id="86259.A0A4Z1PPH4"/>
<dbReference type="Proteomes" id="UP000298493">
    <property type="component" value="Unassembled WGS sequence"/>
</dbReference>
<dbReference type="OrthoDB" id="1047367at2759"/>
<dbReference type="EMBL" id="SNSC02000004">
    <property type="protein sequence ID" value="TID24782.1"/>
    <property type="molecule type" value="Genomic_DNA"/>
</dbReference>
<sequence>MGSIDSPPLWKQLDVAVIGGGVGGLAAATSLRKAGHKVTIYERAHFAGEVGASISCAANGTRWLEEWGVNISIGRPVVLQKLILHDWQTGEINNVYDLGDYKERWGYVYNMFHRVNMHAMLMDSAVSKELPGTPAVLKVDHKCSDIDHETGIVTFENGVTAQHDLIVGSDGIGSSVRRILGIKVDKKQSTSTCYHCIIDTTDVHRLGLKDLAPNAAIEFWGGVDNMEACGADSRNKIVYSPCREGEVNSFYCFFPEALAKKGAGEKWTDSKLSVEDILAPFPNLDPGLLAIFKNSTDIKPWRLYVHQPYSHWQKGRTCIMGDAAHPMMPDQSQGACQAIEDAAALGIIFGREYDFASDSRSIALGLAIYEQVRKPRASRVQAASARARENIAERIGFSSNTKNPLYKVEDESQKLTIEEMNQYDPVVDIRNKATGANEEVYKLRSTAKLVTDAV</sequence>
<evidence type="ECO:0000313" key="7">
    <source>
        <dbReference type="EMBL" id="TID24782.1"/>
    </source>
</evidence>
<keyword evidence="5" id="KW-0503">Monooxygenase</keyword>
<keyword evidence="2" id="KW-0285">Flavoprotein</keyword>
<accession>A0A4Z1PPH4</accession>
<keyword evidence="4" id="KW-0560">Oxidoreductase</keyword>
<dbReference type="InterPro" id="IPR050493">
    <property type="entry name" value="FAD-dep_Monooxygenase_BioMet"/>
</dbReference>
<evidence type="ECO:0000256" key="4">
    <source>
        <dbReference type="ARBA" id="ARBA00023002"/>
    </source>
</evidence>
<comment type="caution">
    <text evidence="7">The sequence shown here is derived from an EMBL/GenBank/DDBJ whole genome shotgun (WGS) entry which is preliminary data.</text>
</comment>
<dbReference type="GO" id="GO:0071949">
    <property type="term" value="F:FAD binding"/>
    <property type="evidence" value="ECO:0007669"/>
    <property type="project" value="InterPro"/>
</dbReference>
<dbReference type="Pfam" id="PF01494">
    <property type="entry name" value="FAD_binding_3"/>
    <property type="match status" value="1"/>
</dbReference>
<organism evidence="7 8">
    <name type="scientific">Venturia nashicola</name>
    <dbReference type="NCBI Taxonomy" id="86259"/>
    <lineage>
        <taxon>Eukaryota</taxon>
        <taxon>Fungi</taxon>
        <taxon>Dikarya</taxon>
        <taxon>Ascomycota</taxon>
        <taxon>Pezizomycotina</taxon>
        <taxon>Dothideomycetes</taxon>
        <taxon>Pleosporomycetidae</taxon>
        <taxon>Venturiales</taxon>
        <taxon>Venturiaceae</taxon>
        <taxon>Venturia</taxon>
    </lineage>
</organism>
<feature type="domain" description="FAD-binding" evidence="6">
    <location>
        <begin position="13"/>
        <end position="381"/>
    </location>
</feature>
<evidence type="ECO:0000313" key="8">
    <source>
        <dbReference type="Proteomes" id="UP000298493"/>
    </source>
</evidence>
<evidence type="ECO:0000256" key="2">
    <source>
        <dbReference type="ARBA" id="ARBA00022630"/>
    </source>
</evidence>
<dbReference type="PRINTS" id="PR00420">
    <property type="entry name" value="RNGMNOXGNASE"/>
</dbReference>
<dbReference type="PANTHER" id="PTHR13789">
    <property type="entry name" value="MONOOXYGENASE"/>
    <property type="match status" value="1"/>
</dbReference>
<dbReference type="InterPro" id="IPR036188">
    <property type="entry name" value="FAD/NAD-bd_sf"/>
</dbReference>
<evidence type="ECO:0000256" key="1">
    <source>
        <dbReference type="ARBA" id="ARBA00007992"/>
    </source>
</evidence>
<evidence type="ECO:0000256" key="3">
    <source>
        <dbReference type="ARBA" id="ARBA00022827"/>
    </source>
</evidence>
<name>A0A4Z1PPH4_9PEZI</name>
<evidence type="ECO:0000259" key="6">
    <source>
        <dbReference type="Pfam" id="PF01494"/>
    </source>
</evidence>
<comment type="similarity">
    <text evidence="1">Belongs to the paxM FAD-dependent monooxygenase family.</text>
</comment>
<evidence type="ECO:0000256" key="5">
    <source>
        <dbReference type="ARBA" id="ARBA00023033"/>
    </source>
</evidence>
<gene>
    <name evidence="7" type="ORF">E6O75_ATG03987</name>
</gene>
<dbReference type="AlphaFoldDB" id="A0A4Z1PPH4"/>
<dbReference type="PANTHER" id="PTHR13789:SF172">
    <property type="entry name" value="HYDROXYLASE, PUTATIVE (AFU_ORTHOLOGUE AFUA_1G12410)-RELATED"/>
    <property type="match status" value="1"/>
</dbReference>
<dbReference type="Gene3D" id="3.50.50.60">
    <property type="entry name" value="FAD/NAD(P)-binding domain"/>
    <property type="match status" value="1"/>
</dbReference>